<keyword evidence="2" id="KW-1003">Cell membrane</keyword>
<evidence type="ECO:0000313" key="7">
    <source>
        <dbReference type="Proteomes" id="UP000539313"/>
    </source>
</evidence>
<proteinExistence type="predicted"/>
<organism evidence="6 7">
    <name type="scientific">Thermomonospora cellulosilytica</name>
    <dbReference type="NCBI Taxonomy" id="1411118"/>
    <lineage>
        <taxon>Bacteria</taxon>
        <taxon>Bacillati</taxon>
        <taxon>Actinomycetota</taxon>
        <taxon>Actinomycetes</taxon>
        <taxon>Streptosporangiales</taxon>
        <taxon>Thermomonosporaceae</taxon>
        <taxon>Thermomonospora</taxon>
    </lineage>
</organism>
<dbReference type="Pfam" id="PF03706">
    <property type="entry name" value="LPG_synthase_TM"/>
    <property type="match status" value="1"/>
</dbReference>
<dbReference type="EMBL" id="JACJII010000001">
    <property type="protein sequence ID" value="MBA9002784.1"/>
    <property type="molecule type" value="Genomic_DNA"/>
</dbReference>
<accession>A0A7W3MVQ4</accession>
<dbReference type="InterPro" id="IPR022791">
    <property type="entry name" value="L-PG_synthase/AglD"/>
</dbReference>
<comment type="subcellular location">
    <subcellularLocation>
        <location evidence="1">Cell membrane</location>
        <topology evidence="1">Multi-pass membrane protein</topology>
    </subcellularLocation>
</comment>
<dbReference type="PANTHER" id="PTHR39087:SF2">
    <property type="entry name" value="UPF0104 MEMBRANE PROTEIN MJ1595"/>
    <property type="match status" value="1"/>
</dbReference>
<evidence type="ECO:0000256" key="4">
    <source>
        <dbReference type="ARBA" id="ARBA00022989"/>
    </source>
</evidence>
<evidence type="ECO:0000256" key="1">
    <source>
        <dbReference type="ARBA" id="ARBA00004651"/>
    </source>
</evidence>
<evidence type="ECO:0000256" key="5">
    <source>
        <dbReference type="ARBA" id="ARBA00023136"/>
    </source>
</evidence>
<evidence type="ECO:0000256" key="3">
    <source>
        <dbReference type="ARBA" id="ARBA00022692"/>
    </source>
</evidence>
<dbReference type="AlphaFoldDB" id="A0A7W3MVQ4"/>
<keyword evidence="5" id="KW-0472">Membrane</keyword>
<gene>
    <name evidence="6" type="ORF">HNR21_001666</name>
</gene>
<dbReference type="GO" id="GO:0005886">
    <property type="term" value="C:plasma membrane"/>
    <property type="evidence" value="ECO:0007669"/>
    <property type="project" value="UniProtKB-SubCell"/>
</dbReference>
<reference evidence="6 7" key="1">
    <citation type="submission" date="2020-08" db="EMBL/GenBank/DDBJ databases">
        <title>Sequencing the genomes of 1000 actinobacteria strains.</title>
        <authorList>
            <person name="Klenk H.-P."/>
        </authorList>
    </citation>
    <scope>NUCLEOTIDE SEQUENCE [LARGE SCALE GENOMIC DNA]</scope>
    <source>
        <strain evidence="6 7">DSM 45823</strain>
    </source>
</reference>
<protein>
    <submittedName>
        <fullName evidence="6">Uncharacterized protein (TIRG00374 family)</fullName>
    </submittedName>
</protein>
<name>A0A7W3MVQ4_9ACTN</name>
<comment type="caution">
    <text evidence="6">The sequence shown here is derived from an EMBL/GenBank/DDBJ whole genome shotgun (WGS) entry which is preliminary data.</text>
</comment>
<dbReference type="PANTHER" id="PTHR39087">
    <property type="entry name" value="UPF0104 MEMBRANE PROTEIN MJ1595"/>
    <property type="match status" value="1"/>
</dbReference>
<keyword evidence="7" id="KW-1185">Reference proteome</keyword>
<keyword evidence="3" id="KW-0812">Transmembrane</keyword>
<evidence type="ECO:0000256" key="2">
    <source>
        <dbReference type="ARBA" id="ARBA00022475"/>
    </source>
</evidence>
<sequence length="94" mass="9558">MTSCSVPAFLAVASAMGVSSPTAELSAAYLLVVPLRLLGPLPGGVGVVEPALLLALLALGAGPTEAVLTVMVHRILSFWPPALPGAVAFHRNHH</sequence>
<keyword evidence="4" id="KW-1133">Transmembrane helix</keyword>
<evidence type="ECO:0000313" key="6">
    <source>
        <dbReference type="EMBL" id="MBA9002784.1"/>
    </source>
</evidence>
<dbReference type="Proteomes" id="UP000539313">
    <property type="component" value="Unassembled WGS sequence"/>
</dbReference>